<evidence type="ECO:0000313" key="2">
    <source>
        <dbReference type="Proteomes" id="UP000233750"/>
    </source>
</evidence>
<gene>
    <name evidence="1" type="ORF">ATK30_5666</name>
</gene>
<organism evidence="1 2">
    <name type="scientific">Amycolatopsis echigonensis</name>
    <dbReference type="NCBI Taxonomy" id="2576905"/>
    <lineage>
        <taxon>Bacteria</taxon>
        <taxon>Bacillati</taxon>
        <taxon>Actinomycetota</taxon>
        <taxon>Actinomycetes</taxon>
        <taxon>Pseudonocardiales</taxon>
        <taxon>Pseudonocardiaceae</taxon>
        <taxon>Amycolatopsis</taxon>
    </lineage>
</organism>
<dbReference type="EMBL" id="PJMY01000003">
    <property type="protein sequence ID" value="PKV94781.1"/>
    <property type="molecule type" value="Genomic_DNA"/>
</dbReference>
<comment type="caution">
    <text evidence="1">The sequence shown here is derived from an EMBL/GenBank/DDBJ whole genome shotgun (WGS) entry which is preliminary data.</text>
</comment>
<dbReference type="Proteomes" id="UP000233750">
    <property type="component" value="Unassembled WGS sequence"/>
</dbReference>
<proteinExistence type="predicted"/>
<name>A0A2N3WLM9_9PSEU</name>
<keyword evidence="2" id="KW-1185">Reference proteome</keyword>
<sequence>MAVSVRIESQFGVVDAEIDERAAVVRARFVVRVLRQLGRVCYRNFPVFVGAGCSLSTLGRWPARSHSMVWTL</sequence>
<accession>A0A2N3WLM9</accession>
<protein>
    <submittedName>
        <fullName evidence="1">Uncharacterized protein</fullName>
    </submittedName>
</protein>
<evidence type="ECO:0000313" key="1">
    <source>
        <dbReference type="EMBL" id="PKV94781.1"/>
    </source>
</evidence>
<reference evidence="1 2" key="1">
    <citation type="submission" date="2017-12" db="EMBL/GenBank/DDBJ databases">
        <title>Sequencing the genomes of 1000 Actinobacteria strains.</title>
        <authorList>
            <person name="Klenk H.-P."/>
        </authorList>
    </citation>
    <scope>NUCLEOTIDE SEQUENCE [LARGE SCALE GENOMIC DNA]</scope>
    <source>
        <strain evidence="1 2">DSM 45165</strain>
    </source>
</reference>
<dbReference type="AlphaFoldDB" id="A0A2N3WLM9"/>